<dbReference type="InterPro" id="IPR024571">
    <property type="entry name" value="ERAP1-like_C_dom"/>
</dbReference>
<dbReference type="InterPro" id="IPR050344">
    <property type="entry name" value="Peptidase_M1_aminopeptidases"/>
</dbReference>
<dbReference type="PANTHER" id="PTHR11533:SF301">
    <property type="entry name" value="AMINOPEPTIDASE"/>
    <property type="match status" value="1"/>
</dbReference>
<evidence type="ECO:0000313" key="17">
    <source>
        <dbReference type="Proteomes" id="UP001562425"/>
    </source>
</evidence>
<gene>
    <name evidence="16" type="ORF">pipiens_002204</name>
</gene>
<evidence type="ECO:0000256" key="6">
    <source>
        <dbReference type="ARBA" id="ARBA00022801"/>
    </source>
</evidence>
<dbReference type="GO" id="GO:0008237">
    <property type="term" value="F:metallopeptidase activity"/>
    <property type="evidence" value="ECO:0007669"/>
    <property type="project" value="UniProtKB-KW"/>
</dbReference>
<evidence type="ECO:0000256" key="11">
    <source>
        <dbReference type="PIRSR" id="PIRSR634016-3"/>
    </source>
</evidence>
<keyword evidence="3" id="KW-0336">GPI-anchor</keyword>
<keyword evidence="3" id="KW-0472">Membrane</keyword>
<dbReference type="InterPro" id="IPR001930">
    <property type="entry name" value="Peptidase_M1"/>
</dbReference>
<dbReference type="Pfam" id="PF01433">
    <property type="entry name" value="Peptidase_M1"/>
    <property type="match status" value="3"/>
</dbReference>
<evidence type="ECO:0000256" key="3">
    <source>
        <dbReference type="ARBA" id="ARBA00022622"/>
    </source>
</evidence>
<evidence type="ECO:0000256" key="10">
    <source>
        <dbReference type="PIRSR" id="PIRSR634016-1"/>
    </source>
</evidence>
<dbReference type="SUPFAM" id="SSF55486">
    <property type="entry name" value="Metalloproteases ('zincins'), catalytic domain"/>
    <property type="match status" value="3"/>
</dbReference>
<dbReference type="PANTHER" id="PTHR11533">
    <property type="entry name" value="PROTEASE M1 ZINC METALLOPROTEASE"/>
    <property type="match status" value="1"/>
</dbReference>
<dbReference type="Gene3D" id="2.60.40.1910">
    <property type="match status" value="3"/>
</dbReference>
<keyword evidence="5 11" id="KW-0479">Metal-binding</keyword>
<dbReference type="Pfam" id="PF17900">
    <property type="entry name" value="Peptidase_M1_N"/>
    <property type="match status" value="1"/>
</dbReference>
<accession>A0ABD1DIX5</accession>
<proteinExistence type="inferred from homology"/>
<evidence type="ECO:0000256" key="9">
    <source>
        <dbReference type="ARBA" id="ARBA00023288"/>
    </source>
</evidence>
<dbReference type="InterPro" id="IPR042097">
    <property type="entry name" value="Aminopeptidase_N-like_N_sf"/>
</dbReference>
<dbReference type="Gene3D" id="1.10.390.10">
    <property type="entry name" value="Neutral Protease Domain 2"/>
    <property type="match status" value="3"/>
</dbReference>
<reference evidence="16 17" key="1">
    <citation type="submission" date="2024-05" db="EMBL/GenBank/DDBJ databases">
        <title>Culex pipiens pipiens assembly and annotation.</title>
        <authorList>
            <person name="Alout H."/>
            <person name="Durand T."/>
        </authorList>
    </citation>
    <scope>NUCLEOTIDE SEQUENCE [LARGE SCALE GENOMIC DNA]</scope>
    <source>
        <strain evidence="16">HA-2024</strain>
        <tissue evidence="16">Whole body</tissue>
    </source>
</reference>
<dbReference type="FunFam" id="1.10.390.10:FF:000019">
    <property type="entry name" value="Aminopeptidase"/>
    <property type="match status" value="3"/>
</dbReference>
<dbReference type="Proteomes" id="UP001562425">
    <property type="component" value="Unassembled WGS sequence"/>
</dbReference>
<dbReference type="GO" id="GO:0005886">
    <property type="term" value="C:plasma membrane"/>
    <property type="evidence" value="ECO:0007669"/>
    <property type="project" value="UniProtKB-SubCell"/>
</dbReference>
<evidence type="ECO:0000313" key="16">
    <source>
        <dbReference type="EMBL" id="KAL1399512.1"/>
    </source>
</evidence>
<keyword evidence="8" id="KW-0482">Metalloprotease</keyword>
<dbReference type="InterPro" id="IPR045357">
    <property type="entry name" value="Aminopeptidase_N-like_N"/>
</dbReference>
<dbReference type="GO" id="GO:0006508">
    <property type="term" value="P:proteolysis"/>
    <property type="evidence" value="ECO:0007669"/>
    <property type="project" value="UniProtKB-KW"/>
</dbReference>
<evidence type="ECO:0000256" key="1">
    <source>
        <dbReference type="ARBA" id="ARBA00004609"/>
    </source>
</evidence>
<evidence type="ECO:0000256" key="7">
    <source>
        <dbReference type="ARBA" id="ARBA00022833"/>
    </source>
</evidence>
<comment type="caution">
    <text evidence="16">The sequence shown here is derived from an EMBL/GenBank/DDBJ whole genome shotgun (WGS) entry which is preliminary data.</text>
</comment>
<dbReference type="GO" id="GO:0046872">
    <property type="term" value="F:metal ion binding"/>
    <property type="evidence" value="ECO:0007669"/>
    <property type="project" value="UniProtKB-KW"/>
</dbReference>
<dbReference type="EMBL" id="JBEHCU010005525">
    <property type="protein sequence ID" value="KAL1399512.1"/>
    <property type="molecule type" value="Genomic_DNA"/>
</dbReference>
<evidence type="ECO:0000256" key="5">
    <source>
        <dbReference type="ARBA" id="ARBA00022723"/>
    </source>
</evidence>
<comment type="similarity">
    <text evidence="2">Belongs to the peptidase M1 family.</text>
</comment>
<comment type="subcellular location">
    <subcellularLocation>
        <location evidence="1">Cell membrane</location>
        <topology evidence="1">Lipid-anchor</topology>
        <topology evidence="1">GPI-anchor</topology>
    </subcellularLocation>
</comment>
<dbReference type="CDD" id="cd09601">
    <property type="entry name" value="M1_APN-Q_like"/>
    <property type="match status" value="3"/>
</dbReference>
<feature type="domain" description="Peptidase M1 membrane alanine aminopeptidase" evidence="13">
    <location>
        <begin position="1277"/>
        <end position="1502"/>
    </location>
</feature>
<dbReference type="Gene3D" id="1.10.3480.20">
    <property type="match status" value="1"/>
</dbReference>
<dbReference type="PRINTS" id="PR00756">
    <property type="entry name" value="ALADIPTASE"/>
</dbReference>
<dbReference type="InterPro" id="IPR034016">
    <property type="entry name" value="M1_APN-typ"/>
</dbReference>
<dbReference type="Pfam" id="PF11838">
    <property type="entry name" value="ERAP1_C"/>
    <property type="match status" value="2"/>
</dbReference>
<evidence type="ECO:0000259" key="14">
    <source>
        <dbReference type="Pfam" id="PF11838"/>
    </source>
</evidence>
<evidence type="ECO:0000256" key="4">
    <source>
        <dbReference type="ARBA" id="ARBA00022670"/>
    </source>
</evidence>
<evidence type="ECO:0000259" key="13">
    <source>
        <dbReference type="Pfam" id="PF01433"/>
    </source>
</evidence>
<feature type="active site" description="Proton acceptor" evidence="10">
    <location>
        <position position="1352"/>
    </location>
</feature>
<feature type="domain" description="ERAP1-like C-terminal" evidence="14">
    <location>
        <begin position="1577"/>
        <end position="1695"/>
    </location>
</feature>
<organism evidence="16 17">
    <name type="scientific">Culex pipiens pipiens</name>
    <name type="common">Northern house mosquito</name>
    <dbReference type="NCBI Taxonomy" id="38569"/>
    <lineage>
        <taxon>Eukaryota</taxon>
        <taxon>Metazoa</taxon>
        <taxon>Ecdysozoa</taxon>
        <taxon>Arthropoda</taxon>
        <taxon>Hexapoda</taxon>
        <taxon>Insecta</taxon>
        <taxon>Pterygota</taxon>
        <taxon>Neoptera</taxon>
        <taxon>Endopterygota</taxon>
        <taxon>Diptera</taxon>
        <taxon>Nematocera</taxon>
        <taxon>Culicoidea</taxon>
        <taxon>Culicidae</taxon>
        <taxon>Culicinae</taxon>
        <taxon>Culicini</taxon>
        <taxon>Culex</taxon>
        <taxon>Culex</taxon>
    </lineage>
</organism>
<feature type="domain" description="Peptidase M1 membrane alanine aminopeptidase" evidence="13">
    <location>
        <begin position="19"/>
        <end position="238"/>
    </location>
</feature>
<keyword evidence="3" id="KW-0325">Glycoprotein</keyword>
<dbReference type="Gene3D" id="1.25.50.20">
    <property type="match status" value="1"/>
</dbReference>
<evidence type="ECO:0000259" key="15">
    <source>
        <dbReference type="Pfam" id="PF17900"/>
    </source>
</evidence>
<sequence>MEVLARSAVRNQLDLGLRKGAEAIRALEKHFDQIYTLPKLDQIALMQKPGGAMENWGLVTYDDRYLLVNEETASNYQKEEVIITIVHEFVHQFFGNLVTPKWWTDLFLNEGFATFYEYYVGAEVEPSIRFKELFAVEALQLALSVDSKNTSRPLSFYTETNLDSLFDVITYKKGGSVLRMMNHALGERTFQKGIRRYLASNKDSAVDPNDLFDSLESAAKEDAMLPLSTSVGTVMSNWIYEDGYPLVTVELVPDSNEVVFRQDHFSERELSSHRTWWIPISYRLSTQIARDETETKFWMPQGASQVSVRIDVPEEAYLLVNPHQTGYYRVNYDNELWRRIIQQLNADHEAIPAVSRAQLLDDAFKLAKARRIWPETAFEVYKYLANEVDYVPWYAAFASDNLQHINNGLVVEPTAYRAFQFFVEKITHNLFVEMGFNELVNEPHEHQRLRAMVIEWSCRMGSIICRFGANQLMQANMDGAQNLPPYIKHSVYFNTNVWLHAGESYVLDIDFTNSLERNDQAGFYLSSYVNDAGETKFLGVTQFESCDARSSFPCYDEPGLKTTYDVRIACGLEYTAKSNAPAAGIQILSNGKKLTTFQRSPRMQTYLVAFLVSDFANEREVSKEPHQVAVSTLARPTASHALTYSVDASVKFLREMEKYFDQSYAMTKIDNVAVANGDFAAGAMENWGLVTYRESTILFDPEIHGESVQLSVVGIVGHEYTHQFFGNLLAPKWWSYLWLNEGFARFYQYYVSEFSHPELNMRERFAGVRTTALNTDASATVRPMTHYVETTAEISRLFDNIAYAKSASVLRMFNYALTEKTFQKGIRYYVQQNKDNGVVEEQDLFNSLQQAAAEDVRLPLSLTMNEVFSSWSNQAGAPAVTVTRVGTTNEYLFSQERFFNTPQDNPSTQSWWIPISFTSSSNTEYETRVAFWMPPGVSEVSYRIDGDQVLINPQATGYYRNIFQNSVDGFDIIMELLNSSTNVVEDLNVNRRAFHEILENLAEFATDTESAAQCDSEPSEMYKLIALLALLVNVCLALPPAERNRRELTSLRLPNTTVPTHYDLYLDTDVHLGVMEYSGNVRISITILEDTNQIVLHSLRNDIHRLELSSNQLPVPVEGFELDAEKEFLVITTSNVLVAGTYYVLDIDFSNSLDRDDKAGFYYTVHFCRYLGVTQFEPCDARTAFPCYDEPSIKTTYNIKIACGLDYNAKANSPALGVQILPGGKKLTTFQTTPRMQSYIVAFLVSDFITERQISKEPHQIAVSTLARPTAAHLLSYSVDASVKFLRTMEEYFGQSYAMSKMDNVAVNDDHFWAGAMENWGLVTYRESAILFDPETQPDSDKVGIVSIIAHEYVHQFFGNLLAPKWWSFVWLNEGFANLYQFYLADISHPETNMRERFGGVRETALRNDGDPTIRAMTHYVEDRNEVKRLFDGIAYSKSASVLHMFNYVFTETTFQKGLRYYIQQNKNNGVVEDQDLFDSLQQAVVEDARLPLSLTMHEVFSSWSNQPGAPLVTVTRVGTTNEYLFTQERFFTDPQETAPSQSWWIPITYSTSSGDGIFWMPPGVSGVSYEIDGEQILFDPESTGYYRINYDPQTWTNLIYELYENADSIPRLSRSRLIDDSMQLAHAGKLDYGTAFKVIDYLQEETEFIPWATAASNFEYLHRMLRHDEEALQDLESYVAQLAGKLLVEYGLDSNSNVGLNTVVEMLSDPEYLSNINLSNRNMPKLLQTLADYVVEPAAATKLIAIVQREAPTQLLAVQAKLRANQSWIQRNAAIVSSMLKNPAQVDLQQ</sequence>
<evidence type="ECO:0000256" key="8">
    <source>
        <dbReference type="ARBA" id="ARBA00023049"/>
    </source>
</evidence>
<name>A0ABD1DIX5_CULPP</name>
<feature type="binding site" evidence="11">
    <location>
        <position position="1374"/>
    </location>
    <ligand>
        <name>Zn(2+)</name>
        <dbReference type="ChEBI" id="CHEBI:29105"/>
        <note>catalytic</note>
    </ligand>
</feature>
<dbReference type="InterPro" id="IPR014782">
    <property type="entry name" value="Peptidase_M1_dom"/>
</dbReference>
<dbReference type="SUPFAM" id="SSF63737">
    <property type="entry name" value="Leukotriene A4 hydrolase N-terminal domain"/>
    <property type="match status" value="2"/>
</dbReference>
<dbReference type="GO" id="GO:0098552">
    <property type="term" value="C:side of membrane"/>
    <property type="evidence" value="ECO:0007669"/>
    <property type="project" value="UniProtKB-KW"/>
</dbReference>
<feature type="site" description="Transition state stabilizer" evidence="12">
    <location>
        <position position="1436"/>
    </location>
</feature>
<feature type="binding site" evidence="11">
    <location>
        <position position="1355"/>
    </location>
    <ligand>
        <name>Zn(2+)</name>
        <dbReference type="ChEBI" id="CHEBI:29105"/>
        <note>catalytic</note>
    </ligand>
</feature>
<dbReference type="InterPro" id="IPR027268">
    <property type="entry name" value="Peptidase_M4/M1_CTD_sf"/>
</dbReference>
<keyword evidence="17" id="KW-1185">Reference proteome</keyword>
<feature type="binding site" evidence="11">
    <location>
        <position position="1351"/>
    </location>
    <ligand>
        <name>Zn(2+)</name>
        <dbReference type="ChEBI" id="CHEBI:29105"/>
        <note>catalytic</note>
    </ligand>
</feature>
<evidence type="ECO:0008006" key="18">
    <source>
        <dbReference type="Google" id="ProtNLM"/>
    </source>
</evidence>
<feature type="domain" description="Peptidase M1 membrane alanine aminopeptidase" evidence="13">
    <location>
        <begin position="644"/>
        <end position="857"/>
    </location>
</feature>
<feature type="domain" description="ERAP1-like C-terminal" evidence="14">
    <location>
        <begin position="318"/>
        <end position="492"/>
    </location>
</feature>
<keyword evidence="6" id="KW-0378">Hydrolase</keyword>
<dbReference type="Gene3D" id="2.60.40.1730">
    <property type="entry name" value="tricorn interacting facor f3 domain"/>
    <property type="match status" value="1"/>
</dbReference>
<comment type="cofactor">
    <cofactor evidence="11">
        <name>Zn(2+)</name>
        <dbReference type="ChEBI" id="CHEBI:29105"/>
    </cofactor>
    <text evidence="11">Binds 1 zinc ion per subunit.</text>
</comment>
<keyword evidence="9" id="KW-0449">Lipoprotein</keyword>
<evidence type="ECO:0000256" key="12">
    <source>
        <dbReference type="PIRSR" id="PIRSR634016-4"/>
    </source>
</evidence>
<protein>
    <recommendedName>
        <fullName evidence="18">Aminopeptidase N</fullName>
    </recommendedName>
</protein>
<evidence type="ECO:0000256" key="2">
    <source>
        <dbReference type="ARBA" id="ARBA00010136"/>
    </source>
</evidence>
<keyword evidence="4" id="KW-0645">Protease</keyword>
<keyword evidence="7 11" id="KW-0862">Zinc</keyword>
<feature type="domain" description="Aminopeptidase N-like N-terminal" evidence="15">
    <location>
        <begin position="1058"/>
        <end position="1240"/>
    </location>
</feature>